<evidence type="ECO:0000256" key="1">
    <source>
        <dbReference type="SAM" id="MobiDB-lite"/>
    </source>
</evidence>
<dbReference type="Proteomes" id="UP001239445">
    <property type="component" value="Unassembled WGS sequence"/>
</dbReference>
<dbReference type="EMBL" id="MU839827">
    <property type="protein sequence ID" value="KAK1760528.1"/>
    <property type="molecule type" value="Genomic_DNA"/>
</dbReference>
<comment type="caution">
    <text evidence="2">The sequence shown here is derived from an EMBL/GenBank/DDBJ whole genome shotgun (WGS) entry which is preliminary data.</text>
</comment>
<reference evidence="2" key="1">
    <citation type="submission" date="2023-06" db="EMBL/GenBank/DDBJ databases">
        <title>Genome-scale phylogeny and comparative genomics of the fungal order Sordariales.</title>
        <authorList>
            <consortium name="Lawrence Berkeley National Laboratory"/>
            <person name="Hensen N."/>
            <person name="Bonometti L."/>
            <person name="Westerberg I."/>
            <person name="Brannstrom I.O."/>
            <person name="Guillou S."/>
            <person name="Cros-Aarteil S."/>
            <person name="Calhoun S."/>
            <person name="Haridas S."/>
            <person name="Kuo A."/>
            <person name="Mondo S."/>
            <person name="Pangilinan J."/>
            <person name="Riley R."/>
            <person name="Labutti K."/>
            <person name="Andreopoulos B."/>
            <person name="Lipzen A."/>
            <person name="Chen C."/>
            <person name="Yanf M."/>
            <person name="Daum C."/>
            <person name="Ng V."/>
            <person name="Clum A."/>
            <person name="Steindorff A."/>
            <person name="Ohm R."/>
            <person name="Martin F."/>
            <person name="Silar P."/>
            <person name="Natvig D."/>
            <person name="Lalanne C."/>
            <person name="Gautier V."/>
            <person name="Ament-Velasquez S.L."/>
            <person name="Kruys A."/>
            <person name="Hutchinson M.I."/>
            <person name="Powell A.J."/>
            <person name="Barry K."/>
            <person name="Miller A.N."/>
            <person name="Grigoriev I.V."/>
            <person name="Debuchy R."/>
            <person name="Gladieux P."/>
            <person name="Thoren M.H."/>
            <person name="Johannesson H."/>
        </authorList>
    </citation>
    <scope>NUCLEOTIDE SEQUENCE</scope>
    <source>
        <strain evidence="2">PSN4</strain>
    </source>
</reference>
<gene>
    <name evidence="2" type="ORF">QBC47DRAFT_7956</name>
</gene>
<evidence type="ECO:0000313" key="3">
    <source>
        <dbReference type="Proteomes" id="UP001239445"/>
    </source>
</evidence>
<protein>
    <submittedName>
        <fullName evidence="2">Uncharacterized protein</fullName>
    </submittedName>
</protein>
<dbReference type="AlphaFoldDB" id="A0AAJ0FEN3"/>
<sequence length="254" mass="26841">MRLADADMDKHGCGESPCRCGGWRPRWEKWQRQAGPKRFHAAAPLQNVSHPGLPCHTKVSGLSLFVFLTAAGGLGYHAASLAAPPEPCRPSTPRRARPGRVPPGTSGGAVSDRSPVTLVLSPLKDTSEKPDCPGRLLPSPPDSVLFPWPLDLHGAGHQVMAGVAMCLFSPVRHCDIVLPGLSRLPPRSLSLSPSLSTAKETGLARTHTGAACIPSTQLEELARPDSKAGTSWPVLSRSAYIYNLTKSCGLSAGV</sequence>
<name>A0AAJ0FEN3_9PEZI</name>
<feature type="region of interest" description="Disordered" evidence="1">
    <location>
        <begin position="83"/>
        <end position="116"/>
    </location>
</feature>
<organism evidence="2 3">
    <name type="scientific">Echria macrotheca</name>
    <dbReference type="NCBI Taxonomy" id="438768"/>
    <lineage>
        <taxon>Eukaryota</taxon>
        <taxon>Fungi</taxon>
        <taxon>Dikarya</taxon>
        <taxon>Ascomycota</taxon>
        <taxon>Pezizomycotina</taxon>
        <taxon>Sordariomycetes</taxon>
        <taxon>Sordariomycetidae</taxon>
        <taxon>Sordariales</taxon>
        <taxon>Schizotheciaceae</taxon>
        <taxon>Echria</taxon>
    </lineage>
</organism>
<proteinExistence type="predicted"/>
<accession>A0AAJ0FEN3</accession>
<evidence type="ECO:0000313" key="2">
    <source>
        <dbReference type="EMBL" id="KAK1760528.1"/>
    </source>
</evidence>
<keyword evidence="3" id="KW-1185">Reference proteome</keyword>